<evidence type="ECO:0000313" key="4">
    <source>
        <dbReference type="Proteomes" id="UP001529343"/>
    </source>
</evidence>
<comment type="caution">
    <text evidence="3">The sequence shown here is derived from an EMBL/GenBank/DDBJ whole genome shotgun (WGS) entry which is preliminary data.</text>
</comment>
<evidence type="ECO:0000313" key="3">
    <source>
        <dbReference type="EMBL" id="MDM8265666.1"/>
    </source>
</evidence>
<dbReference type="InterPro" id="IPR013491">
    <property type="entry name" value="Tape_meas_N"/>
</dbReference>
<dbReference type="InterPro" id="IPR023346">
    <property type="entry name" value="Lysozyme-like_dom_sf"/>
</dbReference>
<accession>A0ABT7UVF3</accession>
<protein>
    <submittedName>
        <fullName evidence="3">Tape measure protein</fullName>
    </submittedName>
</protein>
<feature type="domain" description="Tape measure protein N-terminal" evidence="2">
    <location>
        <begin position="181"/>
        <end position="362"/>
    </location>
</feature>
<dbReference type="EMBL" id="JAUDDW010000001">
    <property type="protein sequence ID" value="MDM8265666.1"/>
    <property type="molecule type" value="Genomic_DNA"/>
</dbReference>
<name>A0ABT7UVF3_9LACO</name>
<dbReference type="NCBIfam" id="TIGR02675">
    <property type="entry name" value="tape_meas_nterm"/>
    <property type="match status" value="1"/>
</dbReference>
<evidence type="ECO:0000256" key="1">
    <source>
        <dbReference type="SAM" id="MobiDB-lite"/>
    </source>
</evidence>
<keyword evidence="4" id="KW-1185">Reference proteome</keyword>
<dbReference type="RefSeq" id="WP_289585605.1">
    <property type="nucleotide sequence ID" value="NZ_JAUDDW010000001.1"/>
</dbReference>
<proteinExistence type="predicted"/>
<dbReference type="Proteomes" id="UP001529343">
    <property type="component" value="Unassembled WGS sequence"/>
</dbReference>
<sequence length="1347" mass="145563">MDASQAKGQADDINKMFDDIGDKASSTYKDIVDQYGRPLKMDADTDDADRKVKKLGETYASIPKDLRTKLVADAEDHGIKNMDELLKKLPKELRTELVAKAQKGEVINYEALLKRLPTKMLTDIQLSDHASPALRHIQAEAGRTGEQFTSLKDIIRGSFAGNLLASGAQSIMGYLTGIAHEAITTSDAMDKFKMTMKLGGFGSAEIVRSSKEVKRYADETVYDLGDITSTSSQLASNGIKNYQRLTEAAGNLNAQAGGTKDTFKSVALVMTQTAGAGKLTTENWNQMADAMPGASGVLQREMKKNGAYTGNFRDAMADGQITADEFFKAIEKLGTTKGAEEAAKSTETFEGAVGNLEAQIITSMDDVIDKMGKKRITNMINGATSAVAGLTTGLMNVFAFMSEHTTVAKTLLGLMVSIFATKRVADFIGALGQAREALAMFGAQEVATDAIGSGGSGAAPGVTGGAIGLKNGMAWLRRGVPVATAAVGVGSELLSNNNAGQKVGGSIGSVGGTALGAFAGSFLDPIMGPTGTAIGAMAGEWLGKKIGEKAGDAASKAMAGHSIVAHTKVKIDADTSGQSRAIRPDLNQVARTVIKMDVDSKSIAQTKAKTDKLYSDMSKSLKKYYDDKEKRSQKDLQQLVKEGAITQQQANRKLKAERDADQKRLKQEQSTLNSMQKATNDHYKKLQNIESGQTKKLLDIERKYGKNSKQYNQERVREIQKENQRYTKILVRDQMKADRSINASVKKGASQQEKIYKDLIKRKGKLNQNDLKQTQRDADKQYRATVRPAQRAKDEVIKSARDKYRETTRTAEREYKENHTISRKQYRDIVNDAKEQREGTIREANRQYDSVTKTASDQHRKVSREIENQKNDVTRSAMDEATGHISASQTEMQGVNSNYSSGYSRSGSIWNKFLDSIKGVLKFFQQDTKNVPSVATGYANGTGALTNDQLAMVGEEGFELAHTPRGYEIFGATGPEVRYLSAGTSILTHAQSKAAMAMNGGKMPGYAKGTGAKVDDFVDDVEDGAEDALDLLGKGISEVWDWLKQKTGLDGMLNSQPSFGGVKRTTHGTFDYAKDAISSFIKKMADKFMETLGGGSVSPELVKAAAKMMHVNVSAGDVSHILNVIQHESGGRANAVNNWDSNARAGHPSKGILQFVQSTFDNYAMPGHTNILNPLDQLLAMFNDVTWRSDLTLGGWSPHGARHYADGGWADRLAIFGEVPGQPEVAINPARDTAEEHIAEAIEARANVNPNGFAGNLSKLIESAKQSAQSIIPVIGSGAHVQTITSSQPSRPQVKGDINIVMQLDSKTVARTTYPTWKAIRSHEMRITNAGGAVPVGNAMPLGGVYS</sequence>
<dbReference type="SUPFAM" id="SSF53955">
    <property type="entry name" value="Lysozyme-like"/>
    <property type="match status" value="1"/>
</dbReference>
<feature type="region of interest" description="Disordered" evidence="1">
    <location>
        <begin position="647"/>
        <end position="682"/>
    </location>
</feature>
<gene>
    <name evidence="3" type="ORF">QUW44_00555</name>
</gene>
<dbReference type="Pfam" id="PF20155">
    <property type="entry name" value="TMP_3"/>
    <property type="match status" value="1"/>
</dbReference>
<reference evidence="3 4" key="2">
    <citation type="submission" date="2023-06" db="EMBL/GenBank/DDBJ databases">
        <authorList>
            <person name="Zeman M."/>
            <person name="Kubasova T."/>
            <person name="Jahodarova E."/>
            <person name="Nykrynova M."/>
            <person name="Rychlik I."/>
        </authorList>
    </citation>
    <scope>NUCLEOTIDE SEQUENCE [LARGE SCALE GENOMIC DNA]</scope>
    <source>
        <strain evidence="3 4">161_Gplus</strain>
    </source>
</reference>
<organism evidence="3 4">
    <name type="scientific">Limosilactobacillus pontis</name>
    <dbReference type="NCBI Taxonomy" id="35787"/>
    <lineage>
        <taxon>Bacteria</taxon>
        <taxon>Bacillati</taxon>
        <taxon>Bacillota</taxon>
        <taxon>Bacilli</taxon>
        <taxon>Lactobacillales</taxon>
        <taxon>Lactobacillaceae</taxon>
        <taxon>Limosilactobacillus</taxon>
    </lineage>
</organism>
<feature type="compositionally biased region" description="Basic and acidic residues" evidence="1">
    <location>
        <begin position="654"/>
        <end position="667"/>
    </location>
</feature>
<reference evidence="4" key="1">
    <citation type="submission" date="2023-06" db="EMBL/GenBank/DDBJ databases">
        <title>Identification and characterization of horizontal gene transfer across gut microbiota members of farm animals based on homology search.</title>
        <authorList>
            <person name="Zeman M."/>
            <person name="Kubasova T."/>
            <person name="Jahodarova E."/>
            <person name="Nykrynova M."/>
            <person name="Rychlik I."/>
        </authorList>
    </citation>
    <scope>NUCLEOTIDE SEQUENCE [LARGE SCALE GENOMIC DNA]</scope>
    <source>
        <strain evidence="4">161_Gplus</strain>
    </source>
</reference>
<dbReference type="CDD" id="cd13402">
    <property type="entry name" value="LT_TF-like"/>
    <property type="match status" value="1"/>
</dbReference>
<evidence type="ECO:0000259" key="2">
    <source>
        <dbReference type="Pfam" id="PF20155"/>
    </source>
</evidence>
<feature type="compositionally biased region" description="Polar residues" evidence="1">
    <location>
        <begin position="668"/>
        <end position="678"/>
    </location>
</feature>